<protein>
    <recommendedName>
        <fullName evidence="3">DUF481 domain-containing protein</fullName>
    </recommendedName>
</protein>
<keyword evidence="2" id="KW-1185">Reference proteome</keyword>
<name>A0A939DEW4_9GAMM</name>
<evidence type="ECO:0000313" key="1">
    <source>
        <dbReference type="EMBL" id="MBN7796879.1"/>
    </source>
</evidence>
<dbReference type="AlphaFoldDB" id="A0A939DEW4"/>
<dbReference type="SUPFAM" id="SSF56925">
    <property type="entry name" value="OMPA-like"/>
    <property type="match status" value="1"/>
</dbReference>
<dbReference type="RefSeq" id="WP_206560319.1">
    <property type="nucleotide sequence ID" value="NZ_JAFKCZ010000006.1"/>
</dbReference>
<comment type="caution">
    <text evidence="1">The sequence shown here is derived from an EMBL/GenBank/DDBJ whole genome shotgun (WGS) entry which is preliminary data.</text>
</comment>
<accession>A0A939DEW4</accession>
<dbReference type="InterPro" id="IPR011250">
    <property type="entry name" value="OMP/PagP_B-barrel"/>
</dbReference>
<gene>
    <name evidence="1" type="ORF">JYP50_09770</name>
</gene>
<reference evidence="1" key="1">
    <citation type="submission" date="2021-02" db="EMBL/GenBank/DDBJ databases">
        <title>PHA producing bacteria isolated from coastal sediment in Guangdong, Shenzhen.</title>
        <authorList>
            <person name="Zheng W."/>
            <person name="Yu S."/>
            <person name="Huang Y."/>
        </authorList>
    </citation>
    <scope>NUCLEOTIDE SEQUENCE</scope>
    <source>
        <strain evidence="1">TN14-10</strain>
    </source>
</reference>
<evidence type="ECO:0008006" key="3">
    <source>
        <dbReference type="Google" id="ProtNLM"/>
    </source>
</evidence>
<organism evidence="1 2">
    <name type="scientific">Parahaliea mediterranea</name>
    <dbReference type="NCBI Taxonomy" id="651086"/>
    <lineage>
        <taxon>Bacteria</taxon>
        <taxon>Pseudomonadati</taxon>
        <taxon>Pseudomonadota</taxon>
        <taxon>Gammaproteobacteria</taxon>
        <taxon>Cellvibrionales</taxon>
        <taxon>Halieaceae</taxon>
        <taxon>Parahaliea</taxon>
    </lineage>
</organism>
<dbReference type="EMBL" id="JAFKCZ010000006">
    <property type="protein sequence ID" value="MBN7796879.1"/>
    <property type="molecule type" value="Genomic_DNA"/>
</dbReference>
<evidence type="ECO:0000313" key="2">
    <source>
        <dbReference type="Proteomes" id="UP000664303"/>
    </source>
</evidence>
<proteinExistence type="predicted"/>
<sequence>MVEPYLVATTIEGDGALGRLDGLDVSVDFDSILDKLDAAGMVRIEAYHRSNWGLFLDWGMMDLKGSGRTEGERLRVEAEVRQAVTQFGLMYHMDLANGSVVDFFFGARYWDNELDLKLRPGKEQLGQRALGADPSWTDGFLGLRASTSLTQAWRWYLYADVGMGDSEYTGDLKSGFVYSFTDRWRLELGYNFLWVDYEEGKVGTPGSFKYDTVTHGPLVGLQIHF</sequence>
<dbReference type="Proteomes" id="UP000664303">
    <property type="component" value="Unassembled WGS sequence"/>
</dbReference>